<dbReference type="EMBL" id="JBFPKE010000004">
    <property type="protein sequence ID" value="MEX3751671.1"/>
    <property type="molecule type" value="Genomic_DNA"/>
</dbReference>
<comment type="caution">
    <text evidence="2">The sequence shown here is derived from an EMBL/GenBank/DDBJ whole genome shotgun (WGS) entry which is preliminary data.</text>
</comment>
<organism evidence="2 3">
    <name type="scientific">Paraburkholderia phenoliruptrix</name>
    <dbReference type="NCBI Taxonomy" id="252970"/>
    <lineage>
        <taxon>Bacteria</taxon>
        <taxon>Pseudomonadati</taxon>
        <taxon>Pseudomonadota</taxon>
        <taxon>Betaproteobacteria</taxon>
        <taxon>Burkholderiales</taxon>
        <taxon>Burkholderiaceae</taxon>
        <taxon>Paraburkholderia</taxon>
    </lineage>
</organism>
<evidence type="ECO:0000313" key="3">
    <source>
        <dbReference type="Proteomes" id="UP001558535"/>
    </source>
</evidence>
<protein>
    <submittedName>
        <fullName evidence="2">Uncharacterized protein</fullName>
    </submittedName>
</protein>
<name>A0ABV3WFD8_9BURK</name>
<feature type="transmembrane region" description="Helical" evidence="1">
    <location>
        <begin position="6"/>
        <end position="21"/>
    </location>
</feature>
<sequence>MDALPGFLVFGVSLAAIVAVRERNRKLWWAKVFGTLAGGPIVFTGLSMAMPGTTISIEAATFAFLVPVVILSVSVWRQSSPHIAAKNGS</sequence>
<feature type="transmembrane region" description="Helical" evidence="1">
    <location>
        <begin position="28"/>
        <end position="49"/>
    </location>
</feature>
<evidence type="ECO:0000256" key="1">
    <source>
        <dbReference type="SAM" id="Phobius"/>
    </source>
</evidence>
<keyword evidence="1" id="KW-0472">Membrane</keyword>
<reference evidence="2 3" key="1">
    <citation type="submission" date="2024-07" db="EMBL/GenBank/DDBJ databases">
        <title>A survey of Mimosa microsymbionts across Brazilian biomes reveals a high diversity of Paraburkholderia nodulating endemic species, but also that Cupriavidus is common as a symbiont of widespread species.</title>
        <authorList>
            <person name="Rouws L."/>
            <person name="Barauna A."/>
            <person name="Beukes C."/>
            <person name="Rouws J.R.C."/>
            <person name="De Faria S.M."/>
            <person name="Gross E."/>
            <person name="Bueno Dos Reis Junior F."/>
            <person name="Simon M.F."/>
            <person name="Maluk M."/>
            <person name="Odee D.W."/>
            <person name="Kenicer G."/>
            <person name="Young J.P.W."/>
            <person name="Reis V.M."/>
            <person name="Zilli J."/>
            <person name="James E.K."/>
        </authorList>
    </citation>
    <scope>NUCLEOTIDE SEQUENCE [LARGE SCALE GENOMIC DNA]</scope>
    <source>
        <strain evidence="2 3">BR14375</strain>
    </source>
</reference>
<gene>
    <name evidence="2" type="ORF">AB3X84_16895</name>
</gene>
<accession>A0ABV3WFD8</accession>
<keyword evidence="1" id="KW-1133">Transmembrane helix</keyword>
<feature type="transmembrane region" description="Helical" evidence="1">
    <location>
        <begin position="55"/>
        <end position="76"/>
    </location>
</feature>
<keyword evidence="3" id="KW-1185">Reference proteome</keyword>
<keyword evidence="1" id="KW-0812">Transmembrane</keyword>
<evidence type="ECO:0000313" key="2">
    <source>
        <dbReference type="EMBL" id="MEX3751671.1"/>
    </source>
</evidence>
<dbReference type="Proteomes" id="UP001558535">
    <property type="component" value="Unassembled WGS sequence"/>
</dbReference>
<proteinExistence type="predicted"/>